<sequence length="137" mass="15466">MSLRPTASEPQTLSIKSFLEGHHRGLRQKIDHIAQSCRALPADQMMIAESLAALQVFAATHFADEEKLMDDVHYPDRGSHHHQHRHFLDLIRDLQTTVSQDGLSDGMDVPGQIAAWWEQHSVIHDRALVDFLCRGGI</sequence>
<proteinExistence type="inferred from homology"/>
<organism evidence="6 7">
    <name type="scientific">Insolitispirillum peregrinum</name>
    <dbReference type="NCBI Taxonomy" id="80876"/>
    <lineage>
        <taxon>Bacteria</taxon>
        <taxon>Pseudomonadati</taxon>
        <taxon>Pseudomonadota</taxon>
        <taxon>Alphaproteobacteria</taxon>
        <taxon>Rhodospirillales</taxon>
        <taxon>Novispirillaceae</taxon>
        <taxon>Insolitispirillum</taxon>
    </lineage>
</organism>
<keyword evidence="2" id="KW-0561">Oxygen transport</keyword>
<dbReference type="GO" id="GO:0046872">
    <property type="term" value="F:metal ion binding"/>
    <property type="evidence" value="ECO:0007669"/>
    <property type="project" value="UniProtKB-KW"/>
</dbReference>
<comment type="similarity">
    <text evidence="1">Belongs to the hemerythrin family.</text>
</comment>
<dbReference type="PANTHER" id="PTHR37164:SF1">
    <property type="entry name" value="BACTERIOHEMERYTHRIN"/>
    <property type="match status" value="1"/>
</dbReference>
<dbReference type="NCBIfam" id="TIGR02481">
    <property type="entry name" value="hemeryth_dom"/>
    <property type="match status" value="1"/>
</dbReference>
<feature type="domain" description="Hemerythrin-like" evidence="5">
    <location>
        <begin position="17"/>
        <end position="120"/>
    </location>
</feature>
<dbReference type="InterPro" id="IPR016131">
    <property type="entry name" value="Haemerythrin_Fe_BS"/>
</dbReference>
<dbReference type="InterPro" id="IPR012827">
    <property type="entry name" value="Hemerythrin_metal-bd"/>
</dbReference>
<dbReference type="CDD" id="cd12107">
    <property type="entry name" value="Hemerythrin"/>
    <property type="match status" value="1"/>
</dbReference>
<dbReference type="InterPro" id="IPR035938">
    <property type="entry name" value="Hemerythrin-like_sf"/>
</dbReference>
<dbReference type="Proteomes" id="UP000185678">
    <property type="component" value="Unassembled WGS sequence"/>
</dbReference>
<reference evidence="6 7" key="1">
    <citation type="submission" date="2017-01" db="EMBL/GenBank/DDBJ databases">
        <authorList>
            <person name="Mah S.A."/>
            <person name="Swanson W.J."/>
            <person name="Moy G.W."/>
            <person name="Vacquier V.D."/>
        </authorList>
    </citation>
    <scope>NUCLEOTIDE SEQUENCE [LARGE SCALE GENOMIC DNA]</scope>
    <source>
        <strain evidence="6 7">DSM 11589</strain>
    </source>
</reference>
<evidence type="ECO:0000313" key="6">
    <source>
        <dbReference type="EMBL" id="SIS68476.1"/>
    </source>
</evidence>
<name>A0A1N7L3Y3_9PROT</name>
<dbReference type="InterPro" id="IPR012312">
    <property type="entry name" value="Hemerythrin-like"/>
</dbReference>
<dbReference type="Pfam" id="PF01814">
    <property type="entry name" value="Hemerythrin"/>
    <property type="match status" value="1"/>
</dbReference>
<dbReference type="Gene3D" id="1.20.120.50">
    <property type="entry name" value="Hemerythrin-like"/>
    <property type="match status" value="1"/>
</dbReference>
<dbReference type="AlphaFoldDB" id="A0A1N7L3Y3"/>
<evidence type="ECO:0000259" key="5">
    <source>
        <dbReference type="Pfam" id="PF01814"/>
    </source>
</evidence>
<keyword evidence="7" id="KW-1185">Reference proteome</keyword>
<dbReference type="OrthoDB" id="5296936at2"/>
<dbReference type="EMBL" id="FTOA01000003">
    <property type="protein sequence ID" value="SIS68476.1"/>
    <property type="molecule type" value="Genomic_DNA"/>
</dbReference>
<keyword evidence="4" id="KW-0408">Iron</keyword>
<dbReference type="PANTHER" id="PTHR37164">
    <property type="entry name" value="BACTERIOHEMERYTHRIN"/>
    <property type="match status" value="1"/>
</dbReference>
<dbReference type="GO" id="GO:0005344">
    <property type="term" value="F:oxygen carrier activity"/>
    <property type="evidence" value="ECO:0007669"/>
    <property type="project" value="UniProtKB-KW"/>
</dbReference>
<protein>
    <submittedName>
        <fullName evidence="6">Hemerythrin</fullName>
    </submittedName>
</protein>
<evidence type="ECO:0000256" key="2">
    <source>
        <dbReference type="ARBA" id="ARBA00022621"/>
    </source>
</evidence>
<evidence type="ECO:0000256" key="1">
    <source>
        <dbReference type="ARBA" id="ARBA00010587"/>
    </source>
</evidence>
<evidence type="ECO:0000256" key="4">
    <source>
        <dbReference type="ARBA" id="ARBA00023004"/>
    </source>
</evidence>
<keyword evidence="2" id="KW-0813">Transport</keyword>
<evidence type="ECO:0000313" key="7">
    <source>
        <dbReference type="Proteomes" id="UP000185678"/>
    </source>
</evidence>
<dbReference type="PROSITE" id="PS00550">
    <property type="entry name" value="HEMERYTHRINS"/>
    <property type="match status" value="1"/>
</dbReference>
<dbReference type="RefSeq" id="WP_076399747.1">
    <property type="nucleotide sequence ID" value="NZ_FTOA01000003.1"/>
</dbReference>
<gene>
    <name evidence="6" type="ORF">SAMN05421779_10394</name>
</gene>
<dbReference type="STRING" id="80876.SAMN05421779_10394"/>
<keyword evidence="3" id="KW-0479">Metal-binding</keyword>
<dbReference type="SUPFAM" id="SSF47188">
    <property type="entry name" value="Hemerythrin-like"/>
    <property type="match status" value="1"/>
</dbReference>
<evidence type="ECO:0000256" key="3">
    <source>
        <dbReference type="ARBA" id="ARBA00022723"/>
    </source>
</evidence>
<dbReference type="InterPro" id="IPR050669">
    <property type="entry name" value="Hemerythrin"/>
</dbReference>
<accession>A0A1N7L3Y3</accession>